<dbReference type="InterPro" id="IPR029751">
    <property type="entry name" value="Ribosomal_L25_dom"/>
</dbReference>
<evidence type="ECO:0000313" key="10">
    <source>
        <dbReference type="Proteomes" id="UP000006804"/>
    </source>
</evidence>
<dbReference type="InterPro" id="IPR037121">
    <property type="entry name" value="Ribosomal_bL25_C"/>
</dbReference>
<comment type="similarity">
    <text evidence="5">Belongs to the bacterial ribosomal protein bL25 family. CTC subfamily.</text>
</comment>
<evidence type="ECO:0000256" key="6">
    <source>
        <dbReference type="SAM" id="MobiDB-lite"/>
    </source>
</evidence>
<evidence type="ECO:0000256" key="2">
    <source>
        <dbReference type="ARBA" id="ARBA00022884"/>
    </source>
</evidence>
<accession>F7YYA1</accession>
<dbReference type="InterPro" id="IPR011035">
    <property type="entry name" value="Ribosomal_bL25/Gln-tRNA_synth"/>
</dbReference>
<keyword evidence="4 5" id="KW-0687">Ribonucleoprotein</keyword>
<name>F7YYA1_9THEM</name>
<dbReference type="KEGG" id="tta:Theth_0838"/>
<evidence type="ECO:0000256" key="1">
    <source>
        <dbReference type="ARBA" id="ARBA00022730"/>
    </source>
</evidence>
<dbReference type="HOGENOM" id="CLU_075939_2_1_0"/>
<dbReference type="CDD" id="cd00495">
    <property type="entry name" value="Ribosomal_L25_TL5_CTC"/>
    <property type="match status" value="1"/>
</dbReference>
<dbReference type="InterPro" id="IPR001021">
    <property type="entry name" value="Ribosomal_bL25_long"/>
</dbReference>
<dbReference type="Pfam" id="PF01386">
    <property type="entry name" value="Ribosomal_L25p"/>
    <property type="match status" value="1"/>
</dbReference>
<organism evidence="9 10">
    <name type="scientific">Pseudothermotoga thermarum DSM 5069</name>
    <dbReference type="NCBI Taxonomy" id="688269"/>
    <lineage>
        <taxon>Bacteria</taxon>
        <taxon>Thermotogati</taxon>
        <taxon>Thermotogota</taxon>
        <taxon>Thermotogae</taxon>
        <taxon>Thermotogales</taxon>
        <taxon>Thermotogaceae</taxon>
        <taxon>Pseudothermotoga</taxon>
    </lineage>
</organism>
<dbReference type="HAMAP" id="MF_01334">
    <property type="entry name" value="Ribosomal_bL25_CTC"/>
    <property type="match status" value="1"/>
</dbReference>
<dbReference type="InterPro" id="IPR020057">
    <property type="entry name" value="Ribosomal_bL25_b-dom"/>
</dbReference>
<dbReference type="EMBL" id="CP002351">
    <property type="protein sequence ID" value="AEH50922.1"/>
    <property type="molecule type" value="Genomic_DNA"/>
</dbReference>
<dbReference type="STRING" id="688269.Theth_0838"/>
<dbReference type="Gene3D" id="2.40.240.10">
    <property type="entry name" value="Ribosomal Protein L25, Chain P"/>
    <property type="match status" value="1"/>
</dbReference>
<evidence type="ECO:0000313" key="9">
    <source>
        <dbReference type="EMBL" id="AEH50922.1"/>
    </source>
</evidence>
<dbReference type="Pfam" id="PF14693">
    <property type="entry name" value="Ribosomal_TL5_C"/>
    <property type="match status" value="1"/>
</dbReference>
<evidence type="ECO:0000256" key="4">
    <source>
        <dbReference type="ARBA" id="ARBA00023274"/>
    </source>
</evidence>
<dbReference type="RefSeq" id="WP_013932144.1">
    <property type="nucleotide sequence ID" value="NC_015707.1"/>
</dbReference>
<dbReference type="NCBIfam" id="TIGR00731">
    <property type="entry name" value="bL25_bact_ctc"/>
    <property type="match status" value="1"/>
</dbReference>
<dbReference type="PATRIC" id="fig|688269.3.peg.862"/>
<dbReference type="PANTHER" id="PTHR33284">
    <property type="entry name" value="RIBOSOMAL PROTEIN L25/GLN-TRNA SYNTHETASE, ANTI-CODON-BINDING DOMAIN-CONTAINING PROTEIN"/>
    <property type="match status" value="1"/>
</dbReference>
<protein>
    <recommendedName>
        <fullName evidence="5">Large ribosomal subunit protein bL25</fullName>
    </recommendedName>
    <alternativeName>
        <fullName evidence="5">General stress protein CTC</fullName>
    </alternativeName>
</protein>
<evidence type="ECO:0000256" key="3">
    <source>
        <dbReference type="ARBA" id="ARBA00022980"/>
    </source>
</evidence>
<dbReference type="InterPro" id="IPR020930">
    <property type="entry name" value="Ribosomal_uL5_bac-type"/>
</dbReference>
<feature type="domain" description="Large ribosomal subunit protein bL25 beta" evidence="8">
    <location>
        <begin position="102"/>
        <end position="183"/>
    </location>
</feature>
<dbReference type="PANTHER" id="PTHR33284:SF1">
    <property type="entry name" value="RIBOSOMAL PROTEIN L25_GLN-TRNA SYNTHETASE, ANTI-CODON-BINDING DOMAIN-CONTAINING PROTEIN"/>
    <property type="match status" value="1"/>
</dbReference>
<dbReference type="GO" id="GO:0008097">
    <property type="term" value="F:5S rRNA binding"/>
    <property type="evidence" value="ECO:0007669"/>
    <property type="project" value="InterPro"/>
</dbReference>
<keyword evidence="2 5" id="KW-0694">RNA-binding</keyword>
<dbReference type="Proteomes" id="UP000006804">
    <property type="component" value="Chromosome"/>
</dbReference>
<dbReference type="SUPFAM" id="SSF50715">
    <property type="entry name" value="Ribosomal protein L25-like"/>
    <property type="match status" value="1"/>
</dbReference>
<comment type="function">
    <text evidence="5">This is one of the proteins that binds to the 5S RNA in the ribosome where it forms part of the central protuberance.</text>
</comment>
<dbReference type="GO" id="GO:0022625">
    <property type="term" value="C:cytosolic large ribosomal subunit"/>
    <property type="evidence" value="ECO:0007669"/>
    <property type="project" value="TreeGrafter"/>
</dbReference>
<proteinExistence type="inferred from homology"/>
<evidence type="ECO:0000259" key="8">
    <source>
        <dbReference type="Pfam" id="PF14693"/>
    </source>
</evidence>
<dbReference type="GO" id="GO:0006412">
    <property type="term" value="P:translation"/>
    <property type="evidence" value="ECO:0007669"/>
    <property type="project" value="UniProtKB-UniRule"/>
</dbReference>
<keyword evidence="1 5" id="KW-0699">rRNA-binding</keyword>
<keyword evidence="3 5" id="KW-0689">Ribosomal protein</keyword>
<gene>
    <name evidence="5" type="primary">rplY</name>
    <name evidence="5" type="synonym">ctc</name>
    <name evidence="9" type="ORF">Theth_0838</name>
</gene>
<dbReference type="InterPro" id="IPR020056">
    <property type="entry name" value="Rbsml_bL25/Gln-tRNA_synth_N"/>
</dbReference>
<keyword evidence="10" id="KW-1185">Reference proteome</keyword>
<sequence>MEIKAAVREVTGKRPVRRLRKQGFIPGVVYGPDVEPINIVLEANQFKKLVGKISESVPIKLVLEREGKTEVFDVFMKKVQIDKVTDEILHIDFYKPAAGRTMKINIPVKIVGKAIGVEKGGILEVMRNEIPVETLPTAVLEYIEVDVSNLDVGDSLHVGDLKLPEGMKTLLSKDEVVVTVLSPAGEEEETSVSQAAPTEPEVIKKGKKEEEEEEE</sequence>
<dbReference type="Gene3D" id="2.170.120.20">
    <property type="entry name" value="Ribosomal protein L25, beta domain"/>
    <property type="match status" value="1"/>
</dbReference>
<feature type="region of interest" description="Disordered" evidence="6">
    <location>
        <begin position="182"/>
        <end position="215"/>
    </location>
</feature>
<feature type="domain" description="Large ribosomal subunit protein bL25 L25" evidence="7">
    <location>
        <begin position="3"/>
        <end position="93"/>
    </location>
</feature>
<dbReference type="OrthoDB" id="9790002at2"/>
<dbReference type="AlphaFoldDB" id="F7YYA1"/>
<reference evidence="9 10" key="1">
    <citation type="submission" date="2010-11" db="EMBL/GenBank/DDBJ databases">
        <title>The complete genome of Thermotoga thermarum DSM 5069.</title>
        <authorList>
            <consortium name="US DOE Joint Genome Institute (JGI-PGF)"/>
            <person name="Lucas S."/>
            <person name="Copeland A."/>
            <person name="Lapidus A."/>
            <person name="Bruce D."/>
            <person name="Goodwin L."/>
            <person name="Pitluck S."/>
            <person name="Kyrpides N."/>
            <person name="Mavromatis K."/>
            <person name="Ivanova N."/>
            <person name="Zeytun A."/>
            <person name="Brettin T."/>
            <person name="Detter J.C."/>
            <person name="Tapia R."/>
            <person name="Han C."/>
            <person name="Land M."/>
            <person name="Hauser L."/>
            <person name="Markowitz V."/>
            <person name="Cheng J.-F."/>
            <person name="Hugenholtz P."/>
            <person name="Woyke T."/>
            <person name="Wu D."/>
            <person name="Spring S."/>
            <person name="Schroeder M."/>
            <person name="Brambilla E."/>
            <person name="Klenk H.-P."/>
            <person name="Eisen J.A."/>
        </authorList>
    </citation>
    <scope>NUCLEOTIDE SEQUENCE [LARGE SCALE GENOMIC DNA]</scope>
    <source>
        <strain evidence="9 10">DSM 5069</strain>
    </source>
</reference>
<dbReference type="GO" id="GO:0003735">
    <property type="term" value="F:structural constituent of ribosome"/>
    <property type="evidence" value="ECO:0007669"/>
    <property type="project" value="InterPro"/>
</dbReference>
<dbReference type="eggNOG" id="COG1825">
    <property type="taxonomic scope" value="Bacteria"/>
</dbReference>
<evidence type="ECO:0000259" key="7">
    <source>
        <dbReference type="Pfam" id="PF01386"/>
    </source>
</evidence>
<comment type="subunit">
    <text evidence="5">Part of the 50S ribosomal subunit; part of the 5S rRNA/L5/L18/L25 subcomplex. Contacts the 5S rRNA. Binds to the 5S rRNA independently of L5 and L18.</text>
</comment>
<evidence type="ECO:0000256" key="5">
    <source>
        <dbReference type="HAMAP-Rule" id="MF_01334"/>
    </source>
</evidence>